<evidence type="ECO:0000256" key="1">
    <source>
        <dbReference type="SAM" id="Phobius"/>
    </source>
</evidence>
<dbReference type="AlphaFoldDB" id="A0ABD6APV5"/>
<dbReference type="Proteomes" id="UP001597187">
    <property type="component" value="Unassembled WGS sequence"/>
</dbReference>
<keyword evidence="3" id="KW-1185">Reference proteome</keyword>
<protein>
    <submittedName>
        <fullName evidence="2">Uncharacterized protein</fullName>
    </submittedName>
</protein>
<dbReference type="EMBL" id="JBHUDC010000001">
    <property type="protein sequence ID" value="MFD1511732.1"/>
    <property type="molecule type" value="Genomic_DNA"/>
</dbReference>
<proteinExistence type="predicted"/>
<keyword evidence="1" id="KW-0472">Membrane</keyword>
<keyword evidence="1" id="KW-1133">Transmembrane helix</keyword>
<name>A0ABD6APV5_9EURY</name>
<sequence length="73" mass="8023">MSLAYQLLDLLVAGLLAGLGTFLLVPVAGQTGLTIGVVFACLYYFSRNPYGVSRERAAEYDTYIDDLYDRVLP</sequence>
<dbReference type="RefSeq" id="WP_250871719.1">
    <property type="nucleotide sequence ID" value="NZ_JALXFV010000001.1"/>
</dbReference>
<feature type="transmembrane region" description="Helical" evidence="1">
    <location>
        <begin position="12"/>
        <end position="45"/>
    </location>
</feature>
<gene>
    <name evidence="2" type="ORF">ACFSBT_00385</name>
</gene>
<evidence type="ECO:0000313" key="3">
    <source>
        <dbReference type="Proteomes" id="UP001597187"/>
    </source>
</evidence>
<comment type="caution">
    <text evidence="2">The sequence shown here is derived from an EMBL/GenBank/DDBJ whole genome shotgun (WGS) entry which is preliminary data.</text>
</comment>
<accession>A0ABD6APV5</accession>
<evidence type="ECO:0000313" key="2">
    <source>
        <dbReference type="EMBL" id="MFD1511732.1"/>
    </source>
</evidence>
<keyword evidence="1" id="KW-0812">Transmembrane</keyword>
<organism evidence="2 3">
    <name type="scientific">Halomarina rubra</name>
    <dbReference type="NCBI Taxonomy" id="2071873"/>
    <lineage>
        <taxon>Archaea</taxon>
        <taxon>Methanobacteriati</taxon>
        <taxon>Methanobacteriota</taxon>
        <taxon>Stenosarchaea group</taxon>
        <taxon>Halobacteria</taxon>
        <taxon>Halobacteriales</taxon>
        <taxon>Natronomonadaceae</taxon>
        <taxon>Halomarina</taxon>
    </lineage>
</organism>
<reference evidence="2 3" key="1">
    <citation type="journal article" date="2019" name="Int. J. Syst. Evol. Microbiol.">
        <title>The Global Catalogue of Microorganisms (GCM) 10K type strain sequencing project: providing services to taxonomists for standard genome sequencing and annotation.</title>
        <authorList>
            <consortium name="The Broad Institute Genomics Platform"/>
            <consortium name="The Broad Institute Genome Sequencing Center for Infectious Disease"/>
            <person name="Wu L."/>
            <person name="Ma J."/>
        </authorList>
    </citation>
    <scope>NUCLEOTIDE SEQUENCE [LARGE SCALE GENOMIC DNA]</scope>
    <source>
        <strain evidence="2 3">CGMCC 1.12563</strain>
    </source>
</reference>